<comment type="caution">
    <text evidence="3">The sequence shown here is derived from an EMBL/GenBank/DDBJ whole genome shotgun (WGS) entry which is preliminary data.</text>
</comment>
<keyword evidence="2" id="KW-0472">Membrane</keyword>
<evidence type="ECO:0000313" key="3">
    <source>
        <dbReference type="EMBL" id="KAJ3562425.1"/>
    </source>
</evidence>
<feature type="compositionally biased region" description="Pro residues" evidence="1">
    <location>
        <begin position="174"/>
        <end position="184"/>
    </location>
</feature>
<protein>
    <submittedName>
        <fullName evidence="3">Uncharacterized protein</fullName>
    </submittedName>
</protein>
<dbReference type="AlphaFoldDB" id="A0AAD5YM35"/>
<dbReference type="Proteomes" id="UP001213000">
    <property type="component" value="Unassembled WGS sequence"/>
</dbReference>
<feature type="transmembrane region" description="Helical" evidence="2">
    <location>
        <begin position="134"/>
        <end position="154"/>
    </location>
</feature>
<sequence length="244" mass="26423">MIIEATPESPKSTPGTTYPATRSIDDPDPVEVPPPYTHRQPPQHALSSPLTYTSTTASTSSHMPDTTTSYLSSPLSPLTPQSPLYSEQQRLLSRPILRVSTIPYDFHASNASELSGTSSPTPSLSTIKPSRRSLGRFFTSFFVAFGIIFLWLLFVQCIRIVVFGHHGLAWPGPPPHHGPPPGPPGHGGRRDHPAVVKPSFGTSRPYVAHPTRFPSARFTTSGAVPTPTEALSSGTRRLVITTDR</sequence>
<keyword evidence="2" id="KW-1133">Transmembrane helix</keyword>
<keyword evidence="2" id="KW-0812">Transmembrane</keyword>
<gene>
    <name evidence="3" type="ORF">NP233_g9582</name>
</gene>
<evidence type="ECO:0000313" key="4">
    <source>
        <dbReference type="Proteomes" id="UP001213000"/>
    </source>
</evidence>
<name>A0AAD5YM35_9AGAR</name>
<organism evidence="3 4">
    <name type="scientific">Leucocoprinus birnbaumii</name>
    <dbReference type="NCBI Taxonomy" id="56174"/>
    <lineage>
        <taxon>Eukaryota</taxon>
        <taxon>Fungi</taxon>
        <taxon>Dikarya</taxon>
        <taxon>Basidiomycota</taxon>
        <taxon>Agaricomycotina</taxon>
        <taxon>Agaricomycetes</taxon>
        <taxon>Agaricomycetidae</taxon>
        <taxon>Agaricales</taxon>
        <taxon>Agaricineae</taxon>
        <taxon>Agaricaceae</taxon>
        <taxon>Leucocoprinus</taxon>
    </lineage>
</organism>
<reference evidence="3" key="1">
    <citation type="submission" date="2022-07" db="EMBL/GenBank/DDBJ databases">
        <title>Genome Sequence of Leucocoprinus birnbaumii.</title>
        <authorList>
            <person name="Buettner E."/>
        </authorList>
    </citation>
    <scope>NUCLEOTIDE SEQUENCE</scope>
    <source>
        <strain evidence="3">VT141</strain>
    </source>
</reference>
<dbReference type="EMBL" id="JANIEX010000870">
    <property type="protein sequence ID" value="KAJ3562425.1"/>
    <property type="molecule type" value="Genomic_DNA"/>
</dbReference>
<feature type="region of interest" description="Disordered" evidence="1">
    <location>
        <begin position="1"/>
        <end position="75"/>
    </location>
</feature>
<proteinExistence type="predicted"/>
<evidence type="ECO:0000256" key="2">
    <source>
        <dbReference type="SAM" id="Phobius"/>
    </source>
</evidence>
<feature type="region of interest" description="Disordered" evidence="1">
    <location>
        <begin position="174"/>
        <end position="196"/>
    </location>
</feature>
<feature type="compositionally biased region" description="Low complexity" evidence="1">
    <location>
        <begin position="47"/>
        <end position="75"/>
    </location>
</feature>
<evidence type="ECO:0000256" key="1">
    <source>
        <dbReference type="SAM" id="MobiDB-lite"/>
    </source>
</evidence>
<feature type="compositionally biased region" description="Polar residues" evidence="1">
    <location>
        <begin position="9"/>
        <end position="20"/>
    </location>
</feature>
<accession>A0AAD5YM35</accession>
<keyword evidence="4" id="KW-1185">Reference proteome</keyword>